<evidence type="ECO:0000313" key="1">
    <source>
        <dbReference type="EMBL" id="GBU06507.1"/>
    </source>
</evidence>
<evidence type="ECO:0000313" key="4">
    <source>
        <dbReference type="Proteomes" id="UP000702954"/>
    </source>
</evidence>
<dbReference type="Proteomes" id="UP000294613">
    <property type="component" value="Unassembled WGS sequence"/>
</dbReference>
<protein>
    <submittedName>
        <fullName evidence="2">Uncharacterized protein</fullName>
    </submittedName>
</protein>
<dbReference type="EMBL" id="SLZV01000019">
    <property type="protein sequence ID" value="TCS66172.1"/>
    <property type="molecule type" value="Genomic_DNA"/>
</dbReference>
<dbReference type="Proteomes" id="UP000702954">
    <property type="component" value="Unassembled WGS sequence"/>
</dbReference>
<organism evidence="2 3">
    <name type="scientific">Faecalimonas umbilicata</name>
    <dbReference type="NCBI Taxonomy" id="1912855"/>
    <lineage>
        <taxon>Bacteria</taxon>
        <taxon>Bacillati</taxon>
        <taxon>Bacillota</taxon>
        <taxon>Clostridia</taxon>
        <taxon>Lachnospirales</taxon>
        <taxon>Lachnospiraceae</taxon>
        <taxon>Faecalimonas</taxon>
    </lineage>
</organism>
<dbReference type="EMBL" id="BHEO01000008">
    <property type="protein sequence ID" value="GBU06507.1"/>
    <property type="molecule type" value="Genomic_DNA"/>
</dbReference>
<keyword evidence="4" id="KW-1185">Reference proteome</keyword>
<gene>
    <name evidence="2" type="ORF">EDD74_11970</name>
    <name evidence="1" type="ORF">FAEUMB_30480</name>
</gene>
<sequence length="90" mass="10796">MIDLYGIVSIPFLKKSAFTGSFRKMRYRLEKVAVEDEERLKGTFWWRDVCWEKVLNDEKHSADFSFDKEGLEKAVDWLNQAYEKENKPEE</sequence>
<accession>A0A4V2UPJ0</accession>
<evidence type="ECO:0000313" key="3">
    <source>
        <dbReference type="Proteomes" id="UP000294613"/>
    </source>
</evidence>
<reference evidence="2 3" key="2">
    <citation type="submission" date="2019-03" db="EMBL/GenBank/DDBJ databases">
        <title>Genomic Encyclopedia of Type Strains, Phase IV (KMG-IV): sequencing the most valuable type-strain genomes for metagenomic binning, comparative biology and taxonomic classification.</title>
        <authorList>
            <person name="Goeker M."/>
        </authorList>
    </citation>
    <scope>NUCLEOTIDE SEQUENCE [LARGE SCALE GENOMIC DNA]</scope>
    <source>
        <strain evidence="2 3">DSM 103426</strain>
    </source>
</reference>
<evidence type="ECO:0000313" key="2">
    <source>
        <dbReference type="EMBL" id="TCS66172.1"/>
    </source>
</evidence>
<dbReference type="RefSeq" id="WP_008975160.1">
    <property type="nucleotide sequence ID" value="NZ_BHEO01000008.1"/>
</dbReference>
<dbReference type="AlphaFoldDB" id="A0A4V2UPJ0"/>
<comment type="caution">
    <text evidence="2">The sequence shown here is derived from an EMBL/GenBank/DDBJ whole genome shotgun (WGS) entry which is preliminary data.</text>
</comment>
<reference evidence="1 4" key="1">
    <citation type="journal article" date="2018" name="Int. J. Syst. Evol. Microbiol.">
        <title>Draft Genome Sequence of Faecalimonas umbilicata JCM 30896T, an Acetate-Producing Bacterium Isolated from Human Feces.</title>
        <authorList>
            <person name="Sakamoto M."/>
            <person name="Ikeyama N."/>
            <person name="Yuki M."/>
            <person name="Ohkuma M."/>
        </authorList>
    </citation>
    <scope>NUCLEOTIDE SEQUENCE [LARGE SCALE GENOMIC DNA]</scope>
    <source>
        <strain evidence="1 4">EGH7</strain>
    </source>
</reference>
<name>A0A4V2UPJ0_9FIRM</name>
<proteinExistence type="predicted"/>